<dbReference type="EMBL" id="CP123584">
    <property type="protein sequence ID" value="WZK89046.1"/>
    <property type="molecule type" value="Genomic_DNA"/>
</dbReference>
<dbReference type="Proteomes" id="UP001623232">
    <property type="component" value="Chromosome"/>
</dbReference>
<evidence type="ECO:0008006" key="3">
    <source>
        <dbReference type="Google" id="ProtNLM"/>
    </source>
</evidence>
<protein>
    <recommendedName>
        <fullName evidence="3">Holliday junction resolvase RuvC</fullName>
    </recommendedName>
</protein>
<accession>A0ABZ2XWM5</accession>
<evidence type="ECO:0000313" key="2">
    <source>
        <dbReference type="Proteomes" id="UP001623232"/>
    </source>
</evidence>
<dbReference type="Gene3D" id="3.30.420.10">
    <property type="entry name" value="Ribonuclease H-like superfamily/Ribonuclease H"/>
    <property type="match status" value="1"/>
</dbReference>
<dbReference type="RefSeq" id="WP_406646908.1">
    <property type="nucleotide sequence ID" value="NZ_CP123584.1"/>
</dbReference>
<dbReference type="SUPFAM" id="SSF53098">
    <property type="entry name" value="Ribonuclease H-like"/>
    <property type="match status" value="1"/>
</dbReference>
<evidence type="ECO:0000313" key="1">
    <source>
        <dbReference type="EMBL" id="WZK89046.1"/>
    </source>
</evidence>
<gene>
    <name evidence="1" type="ORF">QEZ52_00410</name>
</gene>
<organism evidence="1 2">
    <name type="scientific">Aliisedimentitalea scapharcae</name>
    <dbReference type="NCBI Taxonomy" id="1524259"/>
    <lineage>
        <taxon>Bacteria</taxon>
        <taxon>Pseudomonadati</taxon>
        <taxon>Pseudomonadota</taxon>
        <taxon>Alphaproteobacteria</taxon>
        <taxon>Rhodobacterales</taxon>
        <taxon>Roseobacteraceae</taxon>
        <taxon>Aliisedimentitalea</taxon>
    </lineage>
</organism>
<dbReference type="InterPro" id="IPR012337">
    <property type="entry name" value="RNaseH-like_sf"/>
</dbReference>
<sequence>MIVAGLDVATTTGVCLGEPGQTPQFLSRDLGQGKPHELRFSNAMRLAHELISDHGVEAIGIEEPIINPKRDSKEKLRLLFGLVSSIQGWAALKGVPCVTFEVGTIDKHFVGAKLIGRDNRKRAIMGRCQMLGWNPQSFDESDAGAVFDIMCAHQSPSYAAQSGLLLSRRTG</sequence>
<keyword evidence="2" id="KW-1185">Reference proteome</keyword>
<dbReference type="InterPro" id="IPR036397">
    <property type="entry name" value="RNaseH_sf"/>
</dbReference>
<name>A0ABZ2XWM5_9RHOB</name>
<reference evidence="1 2" key="1">
    <citation type="submission" date="2023-04" db="EMBL/GenBank/DDBJ databases">
        <title>Complete genome sequence of Alisedimentitalea scapharcae.</title>
        <authorList>
            <person name="Rong J.-C."/>
            <person name="Yi M.-L."/>
            <person name="Zhao Q."/>
        </authorList>
    </citation>
    <scope>NUCLEOTIDE SEQUENCE [LARGE SCALE GENOMIC DNA]</scope>
    <source>
        <strain evidence="1 2">KCTC 42119</strain>
    </source>
</reference>
<proteinExistence type="predicted"/>